<dbReference type="AlphaFoldDB" id="A0A067QP19"/>
<accession>A0A067QP19</accession>
<protein>
    <recommendedName>
        <fullName evidence="2">Aminoglycoside phosphotransferase domain-containing protein</fullName>
    </recommendedName>
</protein>
<name>A0A067QP19_9AGAM</name>
<evidence type="ECO:0000313" key="3">
    <source>
        <dbReference type="EMBL" id="KDQ64386.1"/>
    </source>
</evidence>
<dbReference type="STRING" id="933084.A0A067QP19"/>
<evidence type="ECO:0000256" key="1">
    <source>
        <dbReference type="SAM" id="MobiDB-lite"/>
    </source>
</evidence>
<feature type="region of interest" description="Disordered" evidence="1">
    <location>
        <begin position="1"/>
        <end position="27"/>
    </location>
</feature>
<organism evidence="3 4">
    <name type="scientific">Jaapia argillacea MUCL 33604</name>
    <dbReference type="NCBI Taxonomy" id="933084"/>
    <lineage>
        <taxon>Eukaryota</taxon>
        <taxon>Fungi</taxon>
        <taxon>Dikarya</taxon>
        <taxon>Basidiomycota</taxon>
        <taxon>Agaricomycotina</taxon>
        <taxon>Agaricomycetes</taxon>
        <taxon>Agaricomycetidae</taxon>
        <taxon>Jaapiales</taxon>
        <taxon>Jaapiaceae</taxon>
        <taxon>Jaapia</taxon>
    </lineage>
</organism>
<proteinExistence type="predicted"/>
<dbReference type="InterPro" id="IPR002575">
    <property type="entry name" value="Aminoglycoside_PTrfase"/>
</dbReference>
<dbReference type="PANTHER" id="PTHR21310:SF48">
    <property type="entry name" value="AMINOGLYCOSIDE PHOSPHOTRANSFERASE DOMAIN-CONTAINING PROTEIN"/>
    <property type="match status" value="1"/>
</dbReference>
<evidence type="ECO:0000259" key="2">
    <source>
        <dbReference type="Pfam" id="PF01636"/>
    </source>
</evidence>
<dbReference type="CDD" id="cd05120">
    <property type="entry name" value="APH_ChoK_like"/>
    <property type="match status" value="1"/>
</dbReference>
<dbReference type="OrthoDB" id="5404599at2759"/>
<dbReference type="Proteomes" id="UP000027265">
    <property type="component" value="Unassembled WGS sequence"/>
</dbReference>
<gene>
    <name evidence="3" type="ORF">JAAARDRAFT_43455</name>
</gene>
<dbReference type="HOGENOM" id="CLU_021768_5_3_1"/>
<evidence type="ECO:0000313" key="4">
    <source>
        <dbReference type="Proteomes" id="UP000027265"/>
    </source>
</evidence>
<keyword evidence="4" id="KW-1185">Reference proteome</keyword>
<dbReference type="Pfam" id="PF01636">
    <property type="entry name" value="APH"/>
    <property type="match status" value="1"/>
</dbReference>
<sequence>MKPAAVCTCGSSPSAGPEPHRRNRPKLNVPNFLEWESNTPSQPSTPPVIKSPTALEEEIAQGTVIFATPFRKVVKLRNNRIVKVRGGMRKEEAEIMQYVSEHTTIPLPGNVVFVREGAKTYLLMDYVNGEQLDVVWPQLTDSTKLSILADMKGYVAQLRDLREPTARTYIGSICYRPCSDRRVVGFYSAGPFDTERAFNDHVTAHLRSDIKAEQIRFVRNMMKDDHRILFAHGDLHPGNILVRDGRVVAILDWEMAGWYPEYWEWCKSLWNARWELEGWATRLEEWLEPYPMEYAVDRLLLQSSSPWW</sequence>
<feature type="domain" description="Aminoglycoside phosphotransferase" evidence="2">
    <location>
        <begin position="90"/>
        <end position="288"/>
    </location>
</feature>
<dbReference type="PANTHER" id="PTHR21310">
    <property type="entry name" value="AMINOGLYCOSIDE PHOSPHOTRANSFERASE-RELATED-RELATED"/>
    <property type="match status" value="1"/>
</dbReference>
<dbReference type="Gene3D" id="3.90.1200.10">
    <property type="match status" value="1"/>
</dbReference>
<reference evidence="4" key="1">
    <citation type="journal article" date="2014" name="Proc. Natl. Acad. Sci. U.S.A.">
        <title>Extensive sampling of basidiomycete genomes demonstrates inadequacy of the white-rot/brown-rot paradigm for wood decay fungi.</title>
        <authorList>
            <person name="Riley R."/>
            <person name="Salamov A.A."/>
            <person name="Brown D.W."/>
            <person name="Nagy L.G."/>
            <person name="Floudas D."/>
            <person name="Held B.W."/>
            <person name="Levasseur A."/>
            <person name="Lombard V."/>
            <person name="Morin E."/>
            <person name="Otillar R."/>
            <person name="Lindquist E.A."/>
            <person name="Sun H."/>
            <person name="LaButti K.M."/>
            <person name="Schmutz J."/>
            <person name="Jabbour D."/>
            <person name="Luo H."/>
            <person name="Baker S.E."/>
            <person name="Pisabarro A.G."/>
            <person name="Walton J.D."/>
            <person name="Blanchette R.A."/>
            <person name="Henrissat B."/>
            <person name="Martin F."/>
            <person name="Cullen D."/>
            <person name="Hibbett D.S."/>
            <person name="Grigoriev I.V."/>
        </authorList>
    </citation>
    <scope>NUCLEOTIDE SEQUENCE [LARGE SCALE GENOMIC DNA]</scope>
    <source>
        <strain evidence="4">MUCL 33604</strain>
    </source>
</reference>
<dbReference type="SUPFAM" id="SSF56112">
    <property type="entry name" value="Protein kinase-like (PK-like)"/>
    <property type="match status" value="1"/>
</dbReference>
<dbReference type="InterPro" id="IPR011009">
    <property type="entry name" value="Kinase-like_dom_sf"/>
</dbReference>
<dbReference type="InParanoid" id="A0A067QP19"/>
<dbReference type="EMBL" id="KL197709">
    <property type="protein sequence ID" value="KDQ64386.1"/>
    <property type="molecule type" value="Genomic_DNA"/>
</dbReference>
<dbReference type="InterPro" id="IPR051678">
    <property type="entry name" value="AGP_Transferase"/>
</dbReference>